<dbReference type="EMBL" id="CP042913">
    <property type="protein sequence ID" value="QEG35104.1"/>
    <property type="molecule type" value="Genomic_DNA"/>
</dbReference>
<keyword evidence="2" id="KW-1185">Reference proteome</keyword>
<gene>
    <name evidence="1" type="ORF">Pr1d_23950</name>
</gene>
<dbReference type="Proteomes" id="UP000323917">
    <property type="component" value="Chromosome"/>
</dbReference>
<dbReference type="KEGG" id="bgok:Pr1d_23950"/>
<accession>A0A5B9Q7T8</accession>
<sequence length="130" mass="13959">MSEYDDIRTKIEELGGAPGPAGVGSINLNGGTEIKIKYDVPGPGTKVVSIVPYLAGSDQSPSASPPPIGNQRLLAWQYKPDTGPPPHAPPGWRCFKVKLIVDILPGPWPRPDPADLPTLDPDRQNCVQTW</sequence>
<reference evidence="1 2" key="1">
    <citation type="submission" date="2019-08" db="EMBL/GenBank/DDBJ databases">
        <title>Deep-cultivation of Planctomycetes and their phenomic and genomic characterization uncovers novel biology.</title>
        <authorList>
            <person name="Wiegand S."/>
            <person name="Jogler M."/>
            <person name="Boedeker C."/>
            <person name="Pinto D."/>
            <person name="Vollmers J."/>
            <person name="Rivas-Marin E."/>
            <person name="Kohn T."/>
            <person name="Peeters S.H."/>
            <person name="Heuer A."/>
            <person name="Rast P."/>
            <person name="Oberbeckmann S."/>
            <person name="Bunk B."/>
            <person name="Jeske O."/>
            <person name="Meyerdierks A."/>
            <person name="Storesund J.E."/>
            <person name="Kallscheuer N."/>
            <person name="Luecker S."/>
            <person name="Lage O.M."/>
            <person name="Pohl T."/>
            <person name="Merkel B.J."/>
            <person name="Hornburger P."/>
            <person name="Mueller R.-W."/>
            <person name="Bruemmer F."/>
            <person name="Labrenz M."/>
            <person name="Spormann A.M."/>
            <person name="Op den Camp H."/>
            <person name="Overmann J."/>
            <person name="Amann R."/>
            <person name="Jetten M.S.M."/>
            <person name="Mascher T."/>
            <person name="Medema M.H."/>
            <person name="Devos D.P."/>
            <person name="Kaster A.-K."/>
            <person name="Ovreas L."/>
            <person name="Rohde M."/>
            <person name="Galperin M.Y."/>
            <person name="Jogler C."/>
        </authorList>
    </citation>
    <scope>NUCLEOTIDE SEQUENCE [LARGE SCALE GENOMIC DNA]</scope>
    <source>
        <strain evidence="1 2">Pr1d</strain>
    </source>
</reference>
<evidence type="ECO:0000313" key="1">
    <source>
        <dbReference type="EMBL" id="QEG35104.1"/>
    </source>
</evidence>
<dbReference type="AlphaFoldDB" id="A0A5B9Q7T8"/>
<protein>
    <submittedName>
        <fullName evidence="1">Uncharacterized protein</fullName>
    </submittedName>
</protein>
<evidence type="ECO:0000313" key="2">
    <source>
        <dbReference type="Proteomes" id="UP000323917"/>
    </source>
</evidence>
<proteinExistence type="predicted"/>
<organism evidence="1 2">
    <name type="scientific">Bythopirellula goksoeyrii</name>
    <dbReference type="NCBI Taxonomy" id="1400387"/>
    <lineage>
        <taxon>Bacteria</taxon>
        <taxon>Pseudomonadati</taxon>
        <taxon>Planctomycetota</taxon>
        <taxon>Planctomycetia</taxon>
        <taxon>Pirellulales</taxon>
        <taxon>Lacipirellulaceae</taxon>
        <taxon>Bythopirellula</taxon>
    </lineage>
</organism>
<dbReference type="RefSeq" id="WP_148073658.1">
    <property type="nucleotide sequence ID" value="NZ_CP042913.1"/>
</dbReference>
<name>A0A5B9Q7T8_9BACT</name>